<evidence type="ECO:0000259" key="7">
    <source>
        <dbReference type="PROSITE" id="PS51379"/>
    </source>
</evidence>
<evidence type="ECO:0000256" key="2">
    <source>
        <dbReference type="ARBA" id="ARBA00022723"/>
    </source>
</evidence>
<comment type="caution">
    <text evidence="8">The sequence shown here is derived from an EMBL/GenBank/DDBJ whole genome shotgun (WGS) entry which is preliminary data.</text>
</comment>
<keyword evidence="4" id="KW-0408">Iron</keyword>
<dbReference type="InterPro" id="IPR017896">
    <property type="entry name" value="4Fe4S_Fe-S-bd"/>
</dbReference>
<feature type="transmembrane region" description="Helical" evidence="6">
    <location>
        <begin position="142"/>
        <end position="159"/>
    </location>
</feature>
<dbReference type="PROSITE" id="PS51379">
    <property type="entry name" value="4FE4S_FER_2"/>
    <property type="match status" value="1"/>
</dbReference>
<dbReference type="InterPro" id="IPR004017">
    <property type="entry name" value="Cys_rich_dom"/>
</dbReference>
<evidence type="ECO:0000256" key="6">
    <source>
        <dbReference type="SAM" id="Phobius"/>
    </source>
</evidence>
<feature type="transmembrane region" description="Helical" evidence="6">
    <location>
        <begin position="6"/>
        <end position="24"/>
    </location>
</feature>
<sequence>MRLTWLIVFLVLACAAGYGFTIAFRKKLNILLLGAKDEPFAQPSVRWKNFVSKILLQSKMIKEPYGVVHFFIFWGFIFICLGEIPFILEGLFPQYPIPFLGTNPYFFLVKDVLAALVFVGLIVGLIRRWIVRPQRLYRTMEAFLVVLFIMLVILTEWISTGAKYALEPHSVAYALDPVYRSVAALLSGVSESALVGIRDGVWWFHTVILLIFLVYIPNSKHLHLIAAPFNAYFGSLKPLGGQIKKLDLEDETVEEFGVSRIEGYTWNQLLDCFACGECGRCMDNCPANLSGKPLNPKELLSRTLKHHLLAKGEVMQKYGLKSTGEESAEAIAEIAATHPEDAAILRQSLINDVVTEDVLWSCTTCMSCQVQCPVSNEHVNKIIDLRRYLVTMEGNFSPELQATFRNIENNSNPWGVGWNKRDEWAAELNIKRMGEAENAEYLFFVGCAGSFDNRARQVSAAVAKIFQAARVNFVILGSEEKCCGEFARRAGNEYLYQSLVAENVELLNGYNVKKIITTCPHCLNTLRNEYPEFGGHYEVIHHTQFINELISSGKLKLKQDPVSEPQKIVYHDSCYLGRYQQEYTAPRELFSKVPGVQLMEMDRHHDKSFCCGAGGGRMWMEEHLGERINDMRVEQALAKKPQAIGANCPYCITMLEDGIKETQDSEQLVQVVDPAELIVKLI</sequence>
<dbReference type="InterPro" id="IPR051460">
    <property type="entry name" value="HdrC_iron-sulfur_subunit"/>
</dbReference>
<dbReference type="Gene3D" id="1.20.950.20">
    <property type="entry name" value="Transmembrane di-heme cytochromes, Chain C"/>
    <property type="match status" value="1"/>
</dbReference>
<dbReference type="GO" id="GO:0046872">
    <property type="term" value="F:metal ion binding"/>
    <property type="evidence" value="ECO:0007669"/>
    <property type="project" value="UniProtKB-KW"/>
</dbReference>
<dbReference type="GO" id="GO:0005886">
    <property type="term" value="C:plasma membrane"/>
    <property type="evidence" value="ECO:0007669"/>
    <property type="project" value="TreeGrafter"/>
</dbReference>
<dbReference type="EMBL" id="LOCK01000001">
    <property type="protein sequence ID" value="KTE93700.1"/>
    <property type="molecule type" value="Genomic_DNA"/>
</dbReference>
<dbReference type="InterPro" id="IPR036197">
    <property type="entry name" value="NarG-like_sf"/>
</dbReference>
<evidence type="ECO:0000313" key="8">
    <source>
        <dbReference type="EMBL" id="KTE93700.1"/>
    </source>
</evidence>
<protein>
    <submittedName>
        <fullName evidence="8">Fe-S oxidoreductase</fullName>
    </submittedName>
</protein>
<feature type="transmembrane region" description="Helical" evidence="6">
    <location>
        <begin position="67"/>
        <end position="88"/>
    </location>
</feature>
<accession>A0A0W1JPR0</accession>
<dbReference type="RefSeq" id="WP_058490460.1">
    <property type="nucleotide sequence ID" value="NZ_LOCK01000001.1"/>
</dbReference>
<name>A0A0W1JPR0_DESHA</name>
<dbReference type="SUPFAM" id="SSF46548">
    <property type="entry name" value="alpha-helical ferredoxin"/>
    <property type="match status" value="1"/>
</dbReference>
<keyword evidence="5" id="KW-0411">Iron-sulfur</keyword>
<dbReference type="GO" id="GO:0051539">
    <property type="term" value="F:4 iron, 4 sulfur cluster binding"/>
    <property type="evidence" value="ECO:0007669"/>
    <property type="project" value="UniProtKB-KW"/>
</dbReference>
<evidence type="ECO:0000256" key="4">
    <source>
        <dbReference type="ARBA" id="ARBA00023004"/>
    </source>
</evidence>
<feature type="domain" description="4Fe-4S ferredoxin-type" evidence="7">
    <location>
        <begin position="266"/>
        <end position="295"/>
    </location>
</feature>
<dbReference type="PANTHER" id="PTHR43255:SF1">
    <property type="entry name" value="IRON-SULFUR-BINDING OXIDOREDUCTASE FADF-RELATED"/>
    <property type="match status" value="1"/>
</dbReference>
<keyword evidence="1" id="KW-0004">4Fe-4S</keyword>
<dbReference type="InterPro" id="IPR009051">
    <property type="entry name" value="Helical_ferredxn"/>
</dbReference>
<feature type="transmembrane region" description="Helical" evidence="6">
    <location>
        <begin position="108"/>
        <end position="130"/>
    </location>
</feature>
<dbReference type="Pfam" id="PF13183">
    <property type="entry name" value="Fer4_8"/>
    <property type="match status" value="1"/>
</dbReference>
<dbReference type="OrthoDB" id="9794954at2"/>
<keyword evidence="6" id="KW-0472">Membrane</keyword>
<dbReference type="InterPro" id="IPR017900">
    <property type="entry name" value="4Fe4S_Fe_S_CS"/>
</dbReference>
<keyword evidence="3" id="KW-0560">Oxidoreductase</keyword>
<dbReference type="PROSITE" id="PS00198">
    <property type="entry name" value="4FE4S_FER_1"/>
    <property type="match status" value="2"/>
</dbReference>
<dbReference type="AlphaFoldDB" id="A0A0W1JPR0"/>
<dbReference type="Proteomes" id="UP000054623">
    <property type="component" value="Unassembled WGS sequence"/>
</dbReference>
<dbReference type="SUPFAM" id="SSF103501">
    <property type="entry name" value="Respiratory nitrate reductase 1 gamma chain"/>
    <property type="match status" value="1"/>
</dbReference>
<evidence type="ECO:0000256" key="3">
    <source>
        <dbReference type="ARBA" id="ARBA00023002"/>
    </source>
</evidence>
<evidence type="ECO:0000256" key="1">
    <source>
        <dbReference type="ARBA" id="ARBA00022485"/>
    </source>
</evidence>
<keyword evidence="6" id="KW-0812">Transmembrane</keyword>
<dbReference type="GO" id="GO:0016491">
    <property type="term" value="F:oxidoreductase activity"/>
    <property type="evidence" value="ECO:0007669"/>
    <property type="project" value="UniProtKB-KW"/>
</dbReference>
<dbReference type="Gene3D" id="1.10.1060.10">
    <property type="entry name" value="Alpha-helical ferredoxin"/>
    <property type="match status" value="1"/>
</dbReference>
<gene>
    <name evidence="8" type="ORF">AT727_01735</name>
</gene>
<dbReference type="PANTHER" id="PTHR43255">
    <property type="entry name" value="IRON-SULFUR-BINDING OXIDOREDUCTASE FADF-RELATED-RELATED"/>
    <property type="match status" value="1"/>
</dbReference>
<dbReference type="Pfam" id="PF02754">
    <property type="entry name" value="CCG"/>
    <property type="match status" value="2"/>
</dbReference>
<proteinExistence type="predicted"/>
<evidence type="ECO:0000256" key="5">
    <source>
        <dbReference type="ARBA" id="ARBA00023014"/>
    </source>
</evidence>
<evidence type="ECO:0000313" key="9">
    <source>
        <dbReference type="Proteomes" id="UP000054623"/>
    </source>
</evidence>
<reference evidence="8 9" key="1">
    <citation type="submission" date="2015-12" db="EMBL/GenBank/DDBJ databases">
        <title>Draft Genome Sequence of Desulfitobacterium hafniense Strain DH, a Sulfate-reducing Bacterium Isolated from Paddy Soils.</title>
        <authorList>
            <person name="Bao P."/>
            <person name="Zhang X."/>
            <person name="Li G."/>
        </authorList>
    </citation>
    <scope>NUCLEOTIDE SEQUENCE [LARGE SCALE GENOMIC DNA]</scope>
    <source>
        <strain evidence="8 9">DH</strain>
    </source>
</reference>
<keyword evidence="2" id="KW-0479">Metal-binding</keyword>
<keyword evidence="6" id="KW-1133">Transmembrane helix</keyword>
<feature type="transmembrane region" description="Helical" evidence="6">
    <location>
        <begin position="200"/>
        <end position="216"/>
    </location>
</feature>
<organism evidence="8 9">
    <name type="scientific">Desulfitobacterium hafniense</name>
    <name type="common">Desulfitobacterium frappieri</name>
    <dbReference type="NCBI Taxonomy" id="49338"/>
    <lineage>
        <taxon>Bacteria</taxon>
        <taxon>Bacillati</taxon>
        <taxon>Bacillota</taxon>
        <taxon>Clostridia</taxon>
        <taxon>Eubacteriales</taxon>
        <taxon>Desulfitobacteriaceae</taxon>
        <taxon>Desulfitobacterium</taxon>
    </lineage>
</organism>